<accession>A0ACC2FWQ0</accession>
<comment type="caution">
    <text evidence="1">The sequence shown here is derived from an EMBL/GenBank/DDBJ whole genome shotgun (WGS) entry which is preliminary data.</text>
</comment>
<sequence length="74" mass="8400">MFFAPLKNLFNTISDNTFVLTTNLSSVRVSHSEPRQSKVGVEHDRVKVGAEPRQVRQCGGQNMTGLRWGQNRDR</sequence>
<organism evidence="1 2">
    <name type="scientific">Dallia pectoralis</name>
    <name type="common">Alaska blackfish</name>
    <dbReference type="NCBI Taxonomy" id="75939"/>
    <lineage>
        <taxon>Eukaryota</taxon>
        <taxon>Metazoa</taxon>
        <taxon>Chordata</taxon>
        <taxon>Craniata</taxon>
        <taxon>Vertebrata</taxon>
        <taxon>Euteleostomi</taxon>
        <taxon>Actinopterygii</taxon>
        <taxon>Neopterygii</taxon>
        <taxon>Teleostei</taxon>
        <taxon>Protacanthopterygii</taxon>
        <taxon>Esociformes</taxon>
        <taxon>Umbridae</taxon>
        <taxon>Dallia</taxon>
    </lineage>
</organism>
<gene>
    <name evidence="1" type="ORF">DPEC_G00230880</name>
</gene>
<proteinExistence type="predicted"/>
<keyword evidence="2" id="KW-1185">Reference proteome</keyword>
<dbReference type="EMBL" id="CM055747">
    <property type="protein sequence ID" value="KAJ7995839.1"/>
    <property type="molecule type" value="Genomic_DNA"/>
</dbReference>
<reference evidence="1" key="1">
    <citation type="submission" date="2021-05" db="EMBL/GenBank/DDBJ databases">
        <authorList>
            <person name="Pan Q."/>
            <person name="Jouanno E."/>
            <person name="Zahm M."/>
            <person name="Klopp C."/>
            <person name="Cabau C."/>
            <person name="Louis A."/>
            <person name="Berthelot C."/>
            <person name="Parey E."/>
            <person name="Roest Crollius H."/>
            <person name="Montfort J."/>
            <person name="Robinson-Rechavi M."/>
            <person name="Bouchez O."/>
            <person name="Lampietro C."/>
            <person name="Lopez Roques C."/>
            <person name="Donnadieu C."/>
            <person name="Postlethwait J."/>
            <person name="Bobe J."/>
            <person name="Dillon D."/>
            <person name="Chandos A."/>
            <person name="von Hippel F."/>
            <person name="Guiguen Y."/>
        </authorList>
    </citation>
    <scope>NUCLEOTIDE SEQUENCE</scope>
    <source>
        <strain evidence="1">YG-Jan2019</strain>
    </source>
</reference>
<name>A0ACC2FWQ0_DALPE</name>
<protein>
    <submittedName>
        <fullName evidence="1">Uncharacterized protein</fullName>
    </submittedName>
</protein>
<evidence type="ECO:0000313" key="1">
    <source>
        <dbReference type="EMBL" id="KAJ7995839.1"/>
    </source>
</evidence>
<dbReference type="Proteomes" id="UP001157502">
    <property type="component" value="Chromosome 20"/>
</dbReference>
<evidence type="ECO:0000313" key="2">
    <source>
        <dbReference type="Proteomes" id="UP001157502"/>
    </source>
</evidence>